<evidence type="ECO:0000313" key="12">
    <source>
        <dbReference type="Proteomes" id="UP000265040"/>
    </source>
</evidence>
<dbReference type="GeneTree" id="ENSGT00940000162656"/>
<dbReference type="GeneID" id="113160677"/>
<keyword evidence="12" id="KW-1185">Reference proteome</keyword>
<dbReference type="GO" id="GO:0051301">
    <property type="term" value="P:cell division"/>
    <property type="evidence" value="ECO:0007669"/>
    <property type="project" value="UniProtKB-KW"/>
</dbReference>
<dbReference type="OMA" id="IHLAHLM"/>
<name>A0A3Q1IEL9_ANATE</name>
<proteinExistence type="predicted"/>
<keyword evidence="3" id="KW-0158">Chromosome</keyword>
<sequence>MEESEAAATQKEISDNLCVRGSAENKNNEATGEVSSQMSESARKPPEETEARFNRLKLFEKVMQKSLEKFIDHASFNRFASMFRPLYKKNPQRMENIHKQFIDELRKAIQEDISRLIEEGRLEVKLNELDKLEKAAKNNPNPAWRPSGVPEQDLCSFLMPYYQKQEAYMKLELKKIREENAALAQKVQAGRERIAETENCIAMAVDQWKATLAEFERPTSSFCPADVFDVC</sequence>
<evidence type="ECO:0000256" key="5">
    <source>
        <dbReference type="ARBA" id="ARBA00022776"/>
    </source>
</evidence>
<dbReference type="STRING" id="64144.ENSATEP00000017914"/>
<comment type="subcellular location">
    <subcellularLocation>
        <location evidence="2">Chromosome</location>
        <location evidence="2">Centromere</location>
        <location evidence="2">Kinetochore</location>
    </subcellularLocation>
    <subcellularLocation>
        <location evidence="1">Nucleus</location>
    </subcellularLocation>
</comment>
<evidence type="ECO:0000256" key="7">
    <source>
        <dbReference type="ARBA" id="ARBA00023242"/>
    </source>
</evidence>
<dbReference type="Pfam" id="PF03980">
    <property type="entry name" value="Nnf1"/>
    <property type="match status" value="1"/>
</dbReference>
<keyword evidence="9" id="KW-0137">Centromere</keyword>
<evidence type="ECO:0000256" key="6">
    <source>
        <dbReference type="ARBA" id="ARBA00022838"/>
    </source>
</evidence>
<evidence type="ECO:0000256" key="4">
    <source>
        <dbReference type="ARBA" id="ARBA00022618"/>
    </source>
</evidence>
<feature type="compositionally biased region" description="Polar residues" evidence="10">
    <location>
        <begin position="24"/>
        <end position="40"/>
    </location>
</feature>
<dbReference type="InterPro" id="IPR007128">
    <property type="entry name" value="PMF1/Nnf1"/>
</dbReference>
<dbReference type="Ensembl" id="ENSATET00000018212.3">
    <property type="protein sequence ID" value="ENSATEP00000017914.1"/>
    <property type="gene ID" value="ENSATEG00000012448.3"/>
</dbReference>
<dbReference type="CTD" id="11243"/>
<organism evidence="11 12">
    <name type="scientific">Anabas testudineus</name>
    <name type="common">Climbing perch</name>
    <name type="synonym">Anthias testudineus</name>
    <dbReference type="NCBI Taxonomy" id="64144"/>
    <lineage>
        <taxon>Eukaryota</taxon>
        <taxon>Metazoa</taxon>
        <taxon>Chordata</taxon>
        <taxon>Craniata</taxon>
        <taxon>Vertebrata</taxon>
        <taxon>Euteleostomi</taxon>
        <taxon>Actinopterygii</taxon>
        <taxon>Neopterygii</taxon>
        <taxon>Teleostei</taxon>
        <taxon>Neoteleostei</taxon>
        <taxon>Acanthomorphata</taxon>
        <taxon>Anabantaria</taxon>
        <taxon>Anabantiformes</taxon>
        <taxon>Anabantoidei</taxon>
        <taxon>Anabantidae</taxon>
        <taxon>Anabas</taxon>
    </lineage>
</organism>
<evidence type="ECO:0000256" key="2">
    <source>
        <dbReference type="ARBA" id="ARBA00004629"/>
    </source>
</evidence>
<dbReference type="PANTHER" id="PTHR15459:SF3">
    <property type="entry name" value="POLYAMINE-MODULATED FACTOR 1"/>
    <property type="match status" value="1"/>
</dbReference>
<dbReference type="Proteomes" id="UP000265040">
    <property type="component" value="Chromosome 10"/>
</dbReference>
<evidence type="ECO:0000256" key="3">
    <source>
        <dbReference type="ARBA" id="ARBA00022454"/>
    </source>
</evidence>
<dbReference type="AlphaFoldDB" id="A0A3Q1IEL9"/>
<dbReference type="PANTHER" id="PTHR15459">
    <property type="entry name" value="POLYAMINE-MODULATED FACTOR 1"/>
    <property type="match status" value="1"/>
</dbReference>
<feature type="region of interest" description="Disordered" evidence="10">
    <location>
        <begin position="1"/>
        <end position="49"/>
    </location>
</feature>
<reference evidence="11" key="2">
    <citation type="submission" date="2025-08" db="UniProtKB">
        <authorList>
            <consortium name="Ensembl"/>
        </authorList>
    </citation>
    <scope>IDENTIFICATION</scope>
</reference>
<evidence type="ECO:0000313" key="11">
    <source>
        <dbReference type="Ensembl" id="ENSATEP00000017914.1"/>
    </source>
</evidence>
<evidence type="ECO:0000256" key="9">
    <source>
        <dbReference type="ARBA" id="ARBA00023328"/>
    </source>
</evidence>
<dbReference type="GO" id="GO:0005634">
    <property type="term" value="C:nucleus"/>
    <property type="evidence" value="ECO:0007669"/>
    <property type="project" value="UniProtKB-SubCell"/>
</dbReference>
<dbReference type="OrthoDB" id="18453at2759"/>
<reference evidence="11" key="3">
    <citation type="submission" date="2025-09" db="UniProtKB">
        <authorList>
            <consortium name="Ensembl"/>
        </authorList>
    </citation>
    <scope>IDENTIFICATION</scope>
</reference>
<evidence type="ECO:0000256" key="1">
    <source>
        <dbReference type="ARBA" id="ARBA00004123"/>
    </source>
</evidence>
<keyword evidence="5" id="KW-0498">Mitosis</keyword>
<keyword evidence="6" id="KW-0995">Kinetochore</keyword>
<dbReference type="RefSeq" id="XP_026213830.1">
    <property type="nucleotide sequence ID" value="XM_026358045.1"/>
</dbReference>
<protein>
    <submittedName>
        <fullName evidence="11">Uncharacterized protein</fullName>
    </submittedName>
</protein>
<keyword evidence="7" id="KW-0539">Nucleus</keyword>
<dbReference type="InParanoid" id="A0A3Q1IEL9"/>
<dbReference type="GO" id="GO:0000444">
    <property type="term" value="C:MIS12/MIND type complex"/>
    <property type="evidence" value="ECO:0007669"/>
    <property type="project" value="InterPro"/>
</dbReference>
<evidence type="ECO:0000256" key="10">
    <source>
        <dbReference type="SAM" id="MobiDB-lite"/>
    </source>
</evidence>
<keyword evidence="8" id="KW-0131">Cell cycle</keyword>
<keyword evidence="4" id="KW-0132">Cell division</keyword>
<dbReference type="GO" id="GO:0007059">
    <property type="term" value="P:chromosome segregation"/>
    <property type="evidence" value="ECO:0007669"/>
    <property type="project" value="TreeGrafter"/>
</dbReference>
<accession>A0A3Q1IEL9</accession>
<evidence type="ECO:0000256" key="8">
    <source>
        <dbReference type="ARBA" id="ARBA00023306"/>
    </source>
</evidence>
<reference evidence="11" key="1">
    <citation type="submission" date="2021-04" db="EMBL/GenBank/DDBJ databases">
        <authorList>
            <consortium name="Wellcome Sanger Institute Data Sharing"/>
        </authorList>
    </citation>
    <scope>NUCLEOTIDE SEQUENCE [LARGE SCALE GENOMIC DNA]</scope>
</reference>